<dbReference type="AlphaFoldDB" id="A0A914I6C9"/>
<accession>A0A914I6C9</accession>
<sequence>MVASFRKKLMGWRETAVVFAALTSGNWPPLSHFARGNDRASRRLPLGRSFSEPCGVNCPSHTLPEAMITVCLSSLPPHSLSLCLCLYILLGGGLSPLLSIPSAAMFLPRSALSVIKRSLGGCVC</sequence>
<proteinExistence type="predicted"/>
<name>A0A914I6C9_GLORO</name>
<dbReference type="Proteomes" id="UP000887572">
    <property type="component" value="Unplaced"/>
</dbReference>
<dbReference type="WBParaSite" id="Gr19_v10_g7314.t1">
    <property type="protein sequence ID" value="Gr19_v10_g7314.t1"/>
    <property type="gene ID" value="Gr19_v10_g7314"/>
</dbReference>
<keyword evidence="1" id="KW-1185">Reference proteome</keyword>
<evidence type="ECO:0000313" key="2">
    <source>
        <dbReference type="WBParaSite" id="Gr19_v10_g7314.t1"/>
    </source>
</evidence>
<evidence type="ECO:0000313" key="1">
    <source>
        <dbReference type="Proteomes" id="UP000887572"/>
    </source>
</evidence>
<organism evidence="1 2">
    <name type="scientific">Globodera rostochiensis</name>
    <name type="common">Golden nematode worm</name>
    <name type="synonym">Heterodera rostochiensis</name>
    <dbReference type="NCBI Taxonomy" id="31243"/>
    <lineage>
        <taxon>Eukaryota</taxon>
        <taxon>Metazoa</taxon>
        <taxon>Ecdysozoa</taxon>
        <taxon>Nematoda</taxon>
        <taxon>Chromadorea</taxon>
        <taxon>Rhabditida</taxon>
        <taxon>Tylenchina</taxon>
        <taxon>Tylenchomorpha</taxon>
        <taxon>Tylenchoidea</taxon>
        <taxon>Heteroderidae</taxon>
        <taxon>Heteroderinae</taxon>
        <taxon>Globodera</taxon>
    </lineage>
</organism>
<protein>
    <submittedName>
        <fullName evidence="2">Secreted protein</fullName>
    </submittedName>
</protein>
<reference evidence="2" key="1">
    <citation type="submission" date="2022-11" db="UniProtKB">
        <authorList>
            <consortium name="WormBaseParasite"/>
        </authorList>
    </citation>
    <scope>IDENTIFICATION</scope>
</reference>